<evidence type="ECO:0000256" key="5">
    <source>
        <dbReference type="ARBA" id="ARBA00023002"/>
    </source>
</evidence>
<dbReference type="InterPro" id="IPR018375">
    <property type="entry name" value="Coprogen_oxidase_CS"/>
</dbReference>
<dbReference type="PRINTS" id="PR00073">
    <property type="entry name" value="COPRGNOXDASE"/>
</dbReference>
<comment type="pathway">
    <text evidence="1">Porphyrin-containing compound metabolism; protoporphyrin-IX biosynthesis; protoporphyrinogen-IX from coproporphyrinogen-III (O2 route): step 1/1.</text>
</comment>
<evidence type="ECO:0000256" key="4">
    <source>
        <dbReference type="ARBA" id="ARBA00012869"/>
    </source>
</evidence>
<evidence type="ECO:0000256" key="6">
    <source>
        <dbReference type="ARBA" id="ARBA00023133"/>
    </source>
</evidence>
<evidence type="ECO:0000256" key="7">
    <source>
        <dbReference type="ARBA" id="ARBA00023244"/>
    </source>
</evidence>
<dbReference type="PANTHER" id="PTHR10755:SF0">
    <property type="entry name" value="OXYGEN-DEPENDENT COPROPORPHYRINOGEN-III OXIDASE, MITOCHONDRIAL"/>
    <property type="match status" value="1"/>
</dbReference>
<keyword evidence="6" id="KW-0350">Heme biosynthesis</keyword>
<dbReference type="Proteomes" id="UP001201449">
    <property type="component" value="Unassembled WGS sequence"/>
</dbReference>
<evidence type="ECO:0000256" key="3">
    <source>
        <dbReference type="ARBA" id="ARBA00011738"/>
    </source>
</evidence>
<dbReference type="PANTHER" id="PTHR10755">
    <property type="entry name" value="COPROPORPHYRINOGEN III OXIDASE, MITOCHONDRIAL"/>
    <property type="match status" value="1"/>
</dbReference>
<dbReference type="RefSeq" id="WP_234861125.1">
    <property type="nucleotide sequence ID" value="NZ_JAKEVZ010000005.1"/>
</dbReference>
<dbReference type="EC" id="1.3.3.3" evidence="4"/>
<protein>
    <recommendedName>
        <fullName evidence="4">coproporphyrinogen oxidase</fullName>
        <ecNumber evidence="4">1.3.3.3</ecNumber>
    </recommendedName>
</protein>
<comment type="similarity">
    <text evidence="2">Belongs to the aerobic coproporphyrinogen-III oxidase family.</text>
</comment>
<dbReference type="SUPFAM" id="SSF102886">
    <property type="entry name" value="Coproporphyrinogen III oxidase"/>
    <property type="match status" value="1"/>
</dbReference>
<name>A0ABS9BSP2_9BACT</name>
<evidence type="ECO:0000313" key="9">
    <source>
        <dbReference type="Proteomes" id="UP001201449"/>
    </source>
</evidence>
<dbReference type="Pfam" id="PF01218">
    <property type="entry name" value="Coprogen_oxidas"/>
    <property type="match status" value="1"/>
</dbReference>
<keyword evidence="5 8" id="KW-0560">Oxidoreductase</keyword>
<keyword evidence="9" id="KW-1185">Reference proteome</keyword>
<organism evidence="8 9">
    <name type="scientific">Mariniradius sediminis</name>
    <dbReference type="NCBI Taxonomy" id="2909237"/>
    <lineage>
        <taxon>Bacteria</taxon>
        <taxon>Pseudomonadati</taxon>
        <taxon>Bacteroidota</taxon>
        <taxon>Cytophagia</taxon>
        <taxon>Cytophagales</taxon>
        <taxon>Cyclobacteriaceae</taxon>
        <taxon>Mariniradius</taxon>
    </lineage>
</organism>
<keyword evidence="7" id="KW-0627">Porphyrin biosynthesis</keyword>
<evidence type="ECO:0000256" key="2">
    <source>
        <dbReference type="ARBA" id="ARBA00010644"/>
    </source>
</evidence>
<comment type="subunit">
    <text evidence="3">Homodimer.</text>
</comment>
<gene>
    <name evidence="8" type="primary">hemF</name>
    <name evidence="8" type="ORF">L0U89_08405</name>
</gene>
<dbReference type="InterPro" id="IPR036406">
    <property type="entry name" value="Coprogen_oxidase_aer_sf"/>
</dbReference>
<dbReference type="PIRSF" id="PIRSF000166">
    <property type="entry name" value="Coproporphyri_ox"/>
    <property type="match status" value="1"/>
</dbReference>
<dbReference type="Gene3D" id="3.40.1500.10">
    <property type="entry name" value="Coproporphyrinogen III oxidase, aerobic"/>
    <property type="match status" value="1"/>
</dbReference>
<accession>A0ABS9BSP2</accession>
<dbReference type="GO" id="GO:0004109">
    <property type="term" value="F:coproporphyrinogen oxidase activity"/>
    <property type="evidence" value="ECO:0007669"/>
    <property type="project" value="UniProtKB-EC"/>
</dbReference>
<proteinExistence type="inferred from homology"/>
<evidence type="ECO:0000256" key="1">
    <source>
        <dbReference type="ARBA" id="ARBA00005168"/>
    </source>
</evidence>
<dbReference type="NCBIfam" id="NF003727">
    <property type="entry name" value="PRK05330.1"/>
    <property type="match status" value="1"/>
</dbReference>
<comment type="caution">
    <text evidence="8">The sequence shown here is derived from an EMBL/GenBank/DDBJ whole genome shotgun (WGS) entry which is preliminary data.</text>
</comment>
<evidence type="ECO:0000313" key="8">
    <source>
        <dbReference type="EMBL" id="MCF1751089.1"/>
    </source>
</evidence>
<sequence>MIQEKTKVLLDKDSIAKEFKEIQDHICRELEAEDGLAKFKEDLWERPEGGGGRTRIIQDGPVLEKGGVAFSAVSGPTPEKILSKLELEQADFFATGVSIVIHPKSPMVPIIHMNIRYFEMSNGVWWFGGGIDLTPHYVDLADAQYFHQQVKDCCDQFDKSYYPKFKKWADDYFFLKHRNETRGVGGIFFDRLNAQTKDEAEKLHAFVKSVGYLFPKVYRHLMAKNKALPFGEAEKKWQSIRRGRYVEFNLVWDAGTKFGLDTNGRTESILMSMPPVAQWEYMHSVTAGSKEEFTLNHLKKGIDWMNIL</sequence>
<dbReference type="EMBL" id="JAKEVZ010000005">
    <property type="protein sequence ID" value="MCF1751089.1"/>
    <property type="molecule type" value="Genomic_DNA"/>
</dbReference>
<reference evidence="8 9" key="1">
    <citation type="submission" date="2022-01" db="EMBL/GenBank/DDBJ databases">
        <title>Mariniradius saccharolyticus sp. nov., isolated from sediment of a river.</title>
        <authorList>
            <person name="Liu H."/>
        </authorList>
    </citation>
    <scope>NUCLEOTIDE SEQUENCE [LARGE SCALE GENOMIC DNA]</scope>
    <source>
        <strain evidence="8 9">RY-2</strain>
    </source>
</reference>
<dbReference type="PROSITE" id="PS01021">
    <property type="entry name" value="COPROGEN_OXIDASE"/>
    <property type="match status" value="1"/>
</dbReference>
<dbReference type="InterPro" id="IPR001260">
    <property type="entry name" value="Coprogen_oxidase_aer"/>
</dbReference>